<evidence type="ECO:0000313" key="2">
    <source>
        <dbReference type="Proteomes" id="UP000553963"/>
    </source>
</evidence>
<dbReference type="EMBL" id="JACIDS010000002">
    <property type="protein sequence ID" value="MBB3930483.1"/>
    <property type="molecule type" value="Genomic_DNA"/>
</dbReference>
<dbReference type="RefSeq" id="WP_183398136.1">
    <property type="nucleotide sequence ID" value="NZ_JACIDS010000002.1"/>
</dbReference>
<dbReference type="Proteomes" id="UP000553963">
    <property type="component" value="Unassembled WGS sequence"/>
</dbReference>
<organism evidence="1 2">
    <name type="scientific">Kaistia hirudinis</name>
    <dbReference type="NCBI Taxonomy" id="1293440"/>
    <lineage>
        <taxon>Bacteria</taxon>
        <taxon>Pseudomonadati</taxon>
        <taxon>Pseudomonadota</taxon>
        <taxon>Alphaproteobacteria</taxon>
        <taxon>Hyphomicrobiales</taxon>
        <taxon>Kaistiaceae</taxon>
        <taxon>Kaistia</taxon>
    </lineage>
</organism>
<sequence length="381" mass="42520">MLLLTSAFPRLKRFDENGMDVGEALVGRCLRSWQANGFRIVSVHNKAEEKLLGDGFPGVEYRFVEEDLGPEARKTPSFASVLAAAPQDEPVGIVNADVFMAPSPDFAERLAATAADSTVVMHRWEVPSLTRRQGHRFDLGVDLLAFTPRKVAPALASFVSYPYQLGVPWWDYAFPVAASLYSPLMLVADPILLHHTHDQAWNDGEWHRFAGLSAGFLKAQAEEPSANPRLARELQRRIARIERDHYGSKNPKDTDYALAELTIRWIHVFSEQRALSLLSEMELPASGRTLDDPVEDDLLEGLLAANAAYNSADPAEASEIRRKMPRREFKGPPPLALYKEISTESTAGQVIGAGFRDIGRVILSTGKLLERRMRRKRRGYS</sequence>
<comment type="caution">
    <text evidence="1">The sequence shown here is derived from an EMBL/GenBank/DDBJ whole genome shotgun (WGS) entry which is preliminary data.</text>
</comment>
<keyword evidence="2" id="KW-1185">Reference proteome</keyword>
<proteinExistence type="predicted"/>
<reference evidence="1 2" key="1">
    <citation type="submission" date="2020-08" db="EMBL/GenBank/DDBJ databases">
        <title>Genomic Encyclopedia of Type Strains, Phase IV (KMG-IV): sequencing the most valuable type-strain genomes for metagenomic binning, comparative biology and taxonomic classification.</title>
        <authorList>
            <person name="Goeker M."/>
        </authorList>
    </citation>
    <scope>NUCLEOTIDE SEQUENCE [LARGE SCALE GENOMIC DNA]</scope>
    <source>
        <strain evidence="1 2">DSM 25966</strain>
    </source>
</reference>
<evidence type="ECO:0000313" key="1">
    <source>
        <dbReference type="EMBL" id="MBB3930483.1"/>
    </source>
</evidence>
<dbReference type="AlphaFoldDB" id="A0A840AMI9"/>
<accession>A0A840AMI9</accession>
<gene>
    <name evidence="1" type="ORF">GGR25_001522</name>
</gene>
<protein>
    <submittedName>
        <fullName evidence="1">Uncharacterized protein</fullName>
    </submittedName>
</protein>
<name>A0A840AMI9_9HYPH</name>